<name>A0A8K0GB98_IGNLU</name>
<accession>A0A8K0GB98</accession>
<reference evidence="5" key="1">
    <citation type="submission" date="2019-08" db="EMBL/GenBank/DDBJ databases">
        <title>The genome of the North American firefly Photinus pyralis.</title>
        <authorList>
            <consortium name="Photinus pyralis genome working group"/>
            <person name="Fallon T.R."/>
            <person name="Sander Lower S.E."/>
            <person name="Weng J.-K."/>
        </authorList>
    </citation>
    <scope>NUCLEOTIDE SEQUENCE</scope>
    <source>
        <strain evidence="5">TRF0915ILg1</strain>
        <tissue evidence="5">Whole body</tissue>
    </source>
</reference>
<comment type="caution">
    <text evidence="5">The sequence shown here is derived from an EMBL/GenBank/DDBJ whole genome shotgun (WGS) entry which is preliminary data.</text>
</comment>
<evidence type="ECO:0000256" key="3">
    <source>
        <dbReference type="SAM" id="MobiDB-lite"/>
    </source>
</evidence>
<dbReference type="OrthoDB" id="8806090at2759"/>
<feature type="region of interest" description="Disordered" evidence="3">
    <location>
        <begin position="61"/>
        <end position="86"/>
    </location>
</feature>
<dbReference type="Proteomes" id="UP000801492">
    <property type="component" value="Unassembled WGS sequence"/>
</dbReference>
<sequence>MNVNGSQLVLEADGTYVDDDDILRALSAETLILLEQNEIWKSVDNRSTCSTVSTASIVYSSNTDQKSDSEDGILHTCDQDETGQKGNTKMSTWSLWNDFLIPWHKVSAIGNKTLINRSRDQKVKLFT</sequence>
<evidence type="ECO:0000313" key="5">
    <source>
        <dbReference type="EMBL" id="KAF2893174.1"/>
    </source>
</evidence>
<keyword evidence="1 2" id="KW-0053">Apoptosis</keyword>
<evidence type="ECO:0000259" key="4">
    <source>
        <dbReference type="PROSITE" id="PS51135"/>
    </source>
</evidence>
<dbReference type="AlphaFoldDB" id="A0A8K0GB98"/>
<dbReference type="PROSITE" id="PS51135">
    <property type="entry name" value="CIDE_N"/>
    <property type="match status" value="1"/>
</dbReference>
<dbReference type="Pfam" id="PF02017">
    <property type="entry name" value="CIDE-N"/>
    <property type="match status" value="1"/>
</dbReference>
<proteinExistence type="predicted"/>
<evidence type="ECO:0000256" key="1">
    <source>
        <dbReference type="ARBA" id="ARBA00022703"/>
    </source>
</evidence>
<dbReference type="EMBL" id="VTPC01008182">
    <property type="protein sequence ID" value="KAF2893174.1"/>
    <property type="molecule type" value="Genomic_DNA"/>
</dbReference>
<gene>
    <name evidence="5" type="ORF">ILUMI_12996</name>
</gene>
<organism evidence="5 6">
    <name type="scientific">Ignelater luminosus</name>
    <name type="common">Cucubano</name>
    <name type="synonym">Pyrophorus luminosus</name>
    <dbReference type="NCBI Taxonomy" id="2038154"/>
    <lineage>
        <taxon>Eukaryota</taxon>
        <taxon>Metazoa</taxon>
        <taxon>Ecdysozoa</taxon>
        <taxon>Arthropoda</taxon>
        <taxon>Hexapoda</taxon>
        <taxon>Insecta</taxon>
        <taxon>Pterygota</taxon>
        <taxon>Neoptera</taxon>
        <taxon>Endopterygota</taxon>
        <taxon>Coleoptera</taxon>
        <taxon>Polyphaga</taxon>
        <taxon>Elateriformia</taxon>
        <taxon>Elateroidea</taxon>
        <taxon>Elateridae</taxon>
        <taxon>Agrypninae</taxon>
        <taxon>Pyrophorini</taxon>
        <taxon>Ignelater</taxon>
    </lineage>
</organism>
<dbReference type="SUPFAM" id="SSF54277">
    <property type="entry name" value="CAD &amp; PB1 domains"/>
    <property type="match status" value="1"/>
</dbReference>
<protein>
    <recommendedName>
        <fullName evidence="4">CIDE-N domain-containing protein</fullName>
    </recommendedName>
</protein>
<dbReference type="Gene3D" id="3.10.20.10">
    <property type="match status" value="1"/>
</dbReference>
<keyword evidence="6" id="KW-1185">Reference proteome</keyword>
<dbReference type="GO" id="GO:0006915">
    <property type="term" value="P:apoptotic process"/>
    <property type="evidence" value="ECO:0007669"/>
    <property type="project" value="UniProtKB-UniRule"/>
</dbReference>
<feature type="domain" description="CIDE-N" evidence="4">
    <location>
        <begin position="1"/>
        <end position="42"/>
    </location>
</feature>
<dbReference type="InterPro" id="IPR003508">
    <property type="entry name" value="CIDE-N_dom"/>
</dbReference>
<evidence type="ECO:0000313" key="6">
    <source>
        <dbReference type="Proteomes" id="UP000801492"/>
    </source>
</evidence>
<evidence type="ECO:0000256" key="2">
    <source>
        <dbReference type="PROSITE-ProRule" id="PRU00447"/>
    </source>
</evidence>